<proteinExistence type="predicted"/>
<feature type="compositionally biased region" description="Basic and acidic residues" evidence="1">
    <location>
        <begin position="36"/>
        <end position="47"/>
    </location>
</feature>
<dbReference type="OrthoDB" id="2161497at2759"/>
<feature type="compositionally biased region" description="Polar residues" evidence="1">
    <location>
        <begin position="48"/>
        <end position="62"/>
    </location>
</feature>
<feature type="region of interest" description="Disordered" evidence="1">
    <location>
        <begin position="127"/>
        <end position="148"/>
    </location>
</feature>
<protein>
    <submittedName>
        <fullName evidence="2">Uncharacterized protein</fullName>
    </submittedName>
</protein>
<evidence type="ECO:0000256" key="1">
    <source>
        <dbReference type="SAM" id="MobiDB-lite"/>
    </source>
</evidence>
<feature type="region of interest" description="Disordered" evidence="1">
    <location>
        <begin position="36"/>
        <end position="111"/>
    </location>
</feature>
<reference evidence="2 3" key="2">
    <citation type="submission" date="2016-08" db="EMBL/GenBank/DDBJ databases">
        <title>Pervasive Adenine N6-methylation of Active Genes in Fungi.</title>
        <authorList>
            <consortium name="DOE Joint Genome Institute"/>
            <person name="Mondo S.J."/>
            <person name="Dannebaum R.O."/>
            <person name="Kuo R.C."/>
            <person name="Labutti K."/>
            <person name="Haridas S."/>
            <person name="Kuo A."/>
            <person name="Salamov A."/>
            <person name="Ahrendt S.R."/>
            <person name="Lipzen A."/>
            <person name="Sullivan W."/>
            <person name="Andreopoulos W.B."/>
            <person name="Clum A."/>
            <person name="Lindquist E."/>
            <person name="Daum C."/>
            <person name="Ramamoorthy G.K."/>
            <person name="Gryganskyi A."/>
            <person name="Culley D."/>
            <person name="Magnuson J.K."/>
            <person name="James T.Y."/>
            <person name="O'Malley M.A."/>
            <person name="Stajich J.E."/>
            <person name="Spatafora J.W."/>
            <person name="Visel A."/>
            <person name="Grigoriev I.V."/>
        </authorList>
    </citation>
    <scope>NUCLEOTIDE SEQUENCE [LARGE SCALE GENOMIC DNA]</scope>
    <source>
        <strain evidence="3">finn</strain>
    </source>
</reference>
<evidence type="ECO:0000313" key="3">
    <source>
        <dbReference type="Proteomes" id="UP000193719"/>
    </source>
</evidence>
<dbReference type="AlphaFoldDB" id="A0A1Y1UU29"/>
<dbReference type="Proteomes" id="UP000193719">
    <property type="component" value="Unassembled WGS sequence"/>
</dbReference>
<dbReference type="EMBL" id="MCFH01000085">
    <property type="protein sequence ID" value="ORX41519.1"/>
    <property type="molecule type" value="Genomic_DNA"/>
</dbReference>
<feature type="compositionally biased region" description="Basic and acidic residues" evidence="1">
    <location>
        <begin position="136"/>
        <end position="148"/>
    </location>
</feature>
<reference evidence="2 3" key="1">
    <citation type="submission" date="2016-08" db="EMBL/GenBank/DDBJ databases">
        <title>Genomes of anaerobic fungi encode conserved fungal cellulosomes for biomass hydrolysis.</title>
        <authorList>
            <consortium name="DOE Joint Genome Institute"/>
            <person name="Haitjema C.H."/>
            <person name="Gilmore S.P."/>
            <person name="Henske J.K."/>
            <person name="Solomon K.V."/>
            <person name="De Groot R."/>
            <person name="Kuo A."/>
            <person name="Mondo S.J."/>
            <person name="Salamov A.A."/>
            <person name="Labutti K."/>
            <person name="Zhao Z."/>
            <person name="Chiniquy J."/>
            <person name="Barry K."/>
            <person name="Brewer H.M."/>
            <person name="Purvine S.O."/>
            <person name="Wright A.T."/>
            <person name="Boxma B."/>
            <person name="Van Alen T."/>
            <person name="Hackstein J.H."/>
            <person name="Baker S.E."/>
            <person name="Grigoriev I.V."/>
            <person name="O'Malley M.A."/>
        </authorList>
    </citation>
    <scope>NUCLEOTIDE SEQUENCE [LARGE SCALE GENOMIC DNA]</scope>
    <source>
        <strain evidence="3">finn</strain>
    </source>
</reference>
<evidence type="ECO:0000313" key="2">
    <source>
        <dbReference type="EMBL" id="ORX41519.1"/>
    </source>
</evidence>
<organism evidence="2 3">
    <name type="scientific">Piromyces finnis</name>
    <dbReference type="NCBI Taxonomy" id="1754191"/>
    <lineage>
        <taxon>Eukaryota</taxon>
        <taxon>Fungi</taxon>
        <taxon>Fungi incertae sedis</taxon>
        <taxon>Chytridiomycota</taxon>
        <taxon>Chytridiomycota incertae sedis</taxon>
        <taxon>Neocallimastigomycetes</taxon>
        <taxon>Neocallimastigales</taxon>
        <taxon>Neocallimastigaceae</taxon>
        <taxon>Piromyces</taxon>
    </lineage>
</organism>
<name>A0A1Y1UU29_9FUNG</name>
<keyword evidence="3" id="KW-1185">Reference proteome</keyword>
<gene>
    <name evidence="2" type="ORF">BCR36DRAFT_364161</name>
</gene>
<sequence length="314" mass="36282">MVFKVFCDINVSHITSEDLNKNENICYDIIPKYDDNKENWDPNESKKNSAISSSLTSPIPSKNEQKINELKSENRIENIENCSKEDSVKKDTPNEDVSPKQDSKNENLLNKESAYTENIKNEKVKNENLKASTTTELKEEKGNSENLKDNSKIVEKKEIQQSYKRQRAPLEDITYMFVKEKPKILSKRIKIVKNEQEKSSISLKAIKTEELSSKKEDKELNKCSKISSENLKENKQPIRKTPLGNVHNRSNINIFNNNLSIKNNDDTKKDIPKPFFIDVKKSKTFRKTLIPKKSLKAKPNPFNSFNNVSARMLR</sequence>
<feature type="compositionally biased region" description="Basic and acidic residues" evidence="1">
    <location>
        <begin position="63"/>
        <end position="105"/>
    </location>
</feature>
<comment type="caution">
    <text evidence="2">The sequence shown here is derived from an EMBL/GenBank/DDBJ whole genome shotgun (WGS) entry which is preliminary data.</text>
</comment>
<accession>A0A1Y1UU29</accession>